<dbReference type="SUPFAM" id="SSF143631">
    <property type="entry name" value="ApbE-like"/>
    <property type="match status" value="1"/>
</dbReference>
<dbReference type="GO" id="GO:0016740">
    <property type="term" value="F:transferase activity"/>
    <property type="evidence" value="ECO:0007669"/>
    <property type="project" value="UniProtKB-KW"/>
</dbReference>
<dbReference type="GO" id="GO:0046872">
    <property type="term" value="F:metal ion binding"/>
    <property type="evidence" value="ECO:0007669"/>
    <property type="project" value="UniProtKB-KW"/>
</dbReference>
<evidence type="ECO:0000256" key="10">
    <source>
        <dbReference type="ARBA" id="ARBA00048540"/>
    </source>
</evidence>
<keyword evidence="4" id="KW-0285">Flavoprotein</keyword>
<gene>
    <name evidence="11" type="primary">apbE_44</name>
    <name evidence="11" type="ORF">SDC9_138800</name>
</gene>
<comment type="caution">
    <text evidence="11">The sequence shown here is derived from an EMBL/GenBank/DDBJ whole genome shotgun (WGS) entry which is preliminary data.</text>
</comment>
<evidence type="ECO:0000256" key="1">
    <source>
        <dbReference type="ARBA" id="ARBA00001946"/>
    </source>
</evidence>
<proteinExistence type="predicted"/>
<evidence type="ECO:0000256" key="5">
    <source>
        <dbReference type="ARBA" id="ARBA00022679"/>
    </source>
</evidence>
<evidence type="ECO:0000256" key="4">
    <source>
        <dbReference type="ARBA" id="ARBA00022630"/>
    </source>
</evidence>
<evidence type="ECO:0000256" key="9">
    <source>
        <dbReference type="ARBA" id="ARBA00031306"/>
    </source>
</evidence>
<sequence length="147" mass="15981">MKGITGVTGGLVNASGDLIAWGQSSHKDGWSIQIADPKDKNRVLGWIRLNDLSIVTSGDYEKYFTSKGIRYAHIVNPKTGYPVTAIKSTTIICPDAELSDALATSVCVLGVENGLTLVNRMKGVECLIIDANDNIFTSEKLQLNYYK</sequence>
<evidence type="ECO:0000256" key="3">
    <source>
        <dbReference type="ARBA" id="ARBA00016337"/>
    </source>
</evidence>
<evidence type="ECO:0000256" key="7">
    <source>
        <dbReference type="ARBA" id="ARBA00022827"/>
    </source>
</evidence>
<reference evidence="11" key="1">
    <citation type="submission" date="2019-08" db="EMBL/GenBank/DDBJ databases">
        <authorList>
            <person name="Kucharzyk K."/>
            <person name="Murdoch R.W."/>
            <person name="Higgins S."/>
            <person name="Loffler F."/>
        </authorList>
    </citation>
    <scope>NUCLEOTIDE SEQUENCE</scope>
</reference>
<comment type="cofactor">
    <cofactor evidence="1">
        <name>Mg(2+)</name>
        <dbReference type="ChEBI" id="CHEBI:18420"/>
    </cofactor>
</comment>
<protein>
    <recommendedName>
        <fullName evidence="3">FAD:protein FMN transferase</fullName>
        <ecNumber evidence="2">2.7.1.180</ecNumber>
    </recommendedName>
    <alternativeName>
        <fullName evidence="9">Flavin transferase</fullName>
    </alternativeName>
</protein>
<evidence type="ECO:0000256" key="8">
    <source>
        <dbReference type="ARBA" id="ARBA00022842"/>
    </source>
</evidence>
<dbReference type="PANTHER" id="PTHR30040">
    <property type="entry name" value="THIAMINE BIOSYNTHESIS LIPOPROTEIN APBE"/>
    <property type="match status" value="1"/>
</dbReference>
<dbReference type="Gene3D" id="3.10.520.10">
    <property type="entry name" value="ApbE-like domains"/>
    <property type="match status" value="1"/>
</dbReference>
<dbReference type="PANTHER" id="PTHR30040:SF2">
    <property type="entry name" value="FAD:PROTEIN FMN TRANSFERASE"/>
    <property type="match status" value="1"/>
</dbReference>
<keyword evidence="8" id="KW-0460">Magnesium</keyword>
<evidence type="ECO:0000313" key="11">
    <source>
        <dbReference type="EMBL" id="MPM91669.1"/>
    </source>
</evidence>
<keyword evidence="6" id="KW-0479">Metal-binding</keyword>
<dbReference type="InterPro" id="IPR024932">
    <property type="entry name" value="ApbE"/>
</dbReference>
<accession>A0A645DQY5</accession>
<organism evidence="11">
    <name type="scientific">bioreactor metagenome</name>
    <dbReference type="NCBI Taxonomy" id="1076179"/>
    <lineage>
        <taxon>unclassified sequences</taxon>
        <taxon>metagenomes</taxon>
        <taxon>ecological metagenomes</taxon>
    </lineage>
</organism>
<dbReference type="Pfam" id="PF02424">
    <property type="entry name" value="ApbE"/>
    <property type="match status" value="1"/>
</dbReference>
<evidence type="ECO:0000256" key="6">
    <source>
        <dbReference type="ARBA" id="ARBA00022723"/>
    </source>
</evidence>
<evidence type="ECO:0000256" key="2">
    <source>
        <dbReference type="ARBA" id="ARBA00011955"/>
    </source>
</evidence>
<name>A0A645DQY5_9ZZZZ</name>
<comment type="catalytic activity">
    <reaction evidence="10">
        <text>L-threonyl-[protein] + FAD = FMN-L-threonyl-[protein] + AMP + H(+)</text>
        <dbReference type="Rhea" id="RHEA:36847"/>
        <dbReference type="Rhea" id="RHEA-COMP:11060"/>
        <dbReference type="Rhea" id="RHEA-COMP:11061"/>
        <dbReference type="ChEBI" id="CHEBI:15378"/>
        <dbReference type="ChEBI" id="CHEBI:30013"/>
        <dbReference type="ChEBI" id="CHEBI:57692"/>
        <dbReference type="ChEBI" id="CHEBI:74257"/>
        <dbReference type="ChEBI" id="CHEBI:456215"/>
        <dbReference type="EC" id="2.7.1.180"/>
    </reaction>
</comment>
<dbReference type="AlphaFoldDB" id="A0A645DQY5"/>
<dbReference type="EC" id="2.7.1.180" evidence="2"/>
<dbReference type="EMBL" id="VSSQ01038701">
    <property type="protein sequence ID" value="MPM91669.1"/>
    <property type="molecule type" value="Genomic_DNA"/>
</dbReference>
<dbReference type="InterPro" id="IPR003374">
    <property type="entry name" value="ApbE-like_sf"/>
</dbReference>
<keyword evidence="5 11" id="KW-0808">Transferase</keyword>
<keyword evidence="7" id="KW-0274">FAD</keyword>